<proteinExistence type="predicted"/>
<feature type="chain" id="PRO_5038096611" evidence="1">
    <location>
        <begin position="34"/>
        <end position="175"/>
    </location>
</feature>
<keyword evidence="1" id="KW-0732">Signal</keyword>
<name>A0A942E124_9HYPH</name>
<dbReference type="AlphaFoldDB" id="A0A942E124"/>
<dbReference type="Gene3D" id="2.60.120.1140">
    <property type="entry name" value="Protein of unknown function DUF192"/>
    <property type="match status" value="1"/>
</dbReference>
<dbReference type="PANTHER" id="PTHR37953">
    <property type="entry name" value="UPF0127 PROTEIN MJ1496"/>
    <property type="match status" value="1"/>
</dbReference>
<evidence type="ECO:0000313" key="3">
    <source>
        <dbReference type="Proteomes" id="UP000680348"/>
    </source>
</evidence>
<organism evidence="2 3">
    <name type="scientific">Pseudaminobacter soli</name>
    <name type="common">ex Zhang et al. 2022</name>
    <dbReference type="NCBI Taxonomy" id="2831468"/>
    <lineage>
        <taxon>Bacteria</taxon>
        <taxon>Pseudomonadati</taxon>
        <taxon>Pseudomonadota</taxon>
        <taxon>Alphaproteobacteria</taxon>
        <taxon>Hyphomicrobiales</taxon>
        <taxon>Phyllobacteriaceae</taxon>
        <taxon>Pseudaminobacter</taxon>
    </lineage>
</organism>
<evidence type="ECO:0000256" key="1">
    <source>
        <dbReference type="SAM" id="SignalP"/>
    </source>
</evidence>
<dbReference type="Pfam" id="PF02643">
    <property type="entry name" value="DUF192"/>
    <property type="match status" value="1"/>
</dbReference>
<dbReference type="InterPro" id="IPR038695">
    <property type="entry name" value="Saro_0823-like_sf"/>
</dbReference>
<dbReference type="RefSeq" id="WP_188254786.1">
    <property type="nucleotide sequence ID" value="NZ_JABVCF010000005.1"/>
</dbReference>
<protein>
    <submittedName>
        <fullName evidence="2">DUF192 domain-containing protein</fullName>
    </submittedName>
</protein>
<dbReference type="EMBL" id="JAGWCR010000005">
    <property type="protein sequence ID" value="MBS3649223.1"/>
    <property type="molecule type" value="Genomic_DNA"/>
</dbReference>
<accession>A0A942E124</accession>
<comment type="caution">
    <text evidence="2">The sequence shown here is derived from an EMBL/GenBank/DDBJ whole genome shotgun (WGS) entry which is preliminary data.</text>
</comment>
<dbReference type="Proteomes" id="UP000680348">
    <property type="component" value="Unassembled WGS sequence"/>
</dbReference>
<gene>
    <name evidence="2" type="ORF">KEU06_11445</name>
</gene>
<sequence>MNRTPWMVAATSSVVALSAAAYLSLQAPLPASAQGQFLETDPTPLIAETSSGERRFTIEVADDPAERSTGLMFRKEMADDHGMLFVFEQTQPLSFWMKNTPMRLDLIFVGQDGKVRAVRQGEPFSEAAISPREPVRFVLELKAGTAEKTGIVDGTELRHPLIDRASGAGNPAEAQ</sequence>
<keyword evidence="3" id="KW-1185">Reference proteome</keyword>
<dbReference type="InterPro" id="IPR003795">
    <property type="entry name" value="DUF192"/>
</dbReference>
<dbReference type="PANTHER" id="PTHR37953:SF1">
    <property type="entry name" value="UPF0127 PROTEIN MJ1496"/>
    <property type="match status" value="1"/>
</dbReference>
<reference evidence="2" key="1">
    <citation type="submission" date="2021-04" db="EMBL/GenBank/DDBJ databases">
        <title>Pseudaminobacter soli sp. nov., isolated from paddy soil contaminated by heavy metals.</title>
        <authorList>
            <person name="Zhang K."/>
        </authorList>
    </citation>
    <scope>NUCLEOTIDE SEQUENCE</scope>
    <source>
        <strain evidence="2">19-2017</strain>
    </source>
</reference>
<evidence type="ECO:0000313" key="2">
    <source>
        <dbReference type="EMBL" id="MBS3649223.1"/>
    </source>
</evidence>
<feature type="signal peptide" evidence="1">
    <location>
        <begin position="1"/>
        <end position="33"/>
    </location>
</feature>